<evidence type="ECO:0000256" key="8">
    <source>
        <dbReference type="ARBA" id="ARBA00022898"/>
    </source>
</evidence>
<dbReference type="GO" id="GO:0009088">
    <property type="term" value="P:threonine biosynthetic process"/>
    <property type="evidence" value="ECO:0007669"/>
    <property type="project" value="UniProtKB-UniPathway"/>
</dbReference>
<dbReference type="PROSITE" id="PS00165">
    <property type="entry name" value="DEHYDRATASE_SER_THR"/>
    <property type="match status" value="1"/>
</dbReference>
<evidence type="ECO:0000256" key="5">
    <source>
        <dbReference type="ARBA" id="ARBA00018679"/>
    </source>
</evidence>
<dbReference type="UniPathway" id="UPA00050">
    <property type="reaction ID" value="UER00065"/>
</dbReference>
<protein>
    <recommendedName>
        <fullName evidence="5">Threonine synthase</fullName>
        <ecNumber evidence="4">4.2.3.1</ecNumber>
    </recommendedName>
</protein>
<evidence type="ECO:0000259" key="11">
    <source>
        <dbReference type="Pfam" id="PF00291"/>
    </source>
</evidence>
<comment type="pathway">
    <text evidence="2">Amino-acid biosynthesis; L-threonine biosynthesis; L-threonine from L-aspartate: step 5/5.</text>
</comment>
<sequence>MARQWRGLLHEYADRLNITSATPIITLGEGGTPLIPAPALSERTGAKVYVKFEGMNPTGSFKDRGMTMAISKAVEAGAKAVICASTGNTSASAAAYAAYAGITAAVLVPEGKISMGKLSQAVAHNAQILQLQGNFDDCLDIARDLAENYPVHLVNSVNNDRIEGQKTAAYEIVEVLGRAPDFHFIPVGNAGNYTAYHRGYREEITRGATHVLPRMFGFQAAGSAPLVNGAPVLKPETLATAIRIGKPASWDLAIAAKEDSNGYFGAITDEGILAAQRILSADVGVFVEPASAISVAGLLERAEAGAIPKGSVCVLTVTGHGLKDPQYALKRPDGTEVSPEVVAVNTAEIASVLGLAKVK</sequence>
<dbReference type="Pfam" id="PF00291">
    <property type="entry name" value="PALP"/>
    <property type="match status" value="1"/>
</dbReference>
<organism evidence="12">
    <name type="scientific">freshwater metagenome</name>
    <dbReference type="NCBI Taxonomy" id="449393"/>
    <lineage>
        <taxon>unclassified sequences</taxon>
        <taxon>metagenomes</taxon>
        <taxon>ecological metagenomes</taxon>
    </lineage>
</organism>
<proteinExistence type="inferred from homology"/>
<dbReference type="GO" id="GO:0003941">
    <property type="term" value="F:L-serine ammonia-lyase activity"/>
    <property type="evidence" value="ECO:0007669"/>
    <property type="project" value="TreeGrafter"/>
</dbReference>
<keyword evidence="7" id="KW-0791">Threonine biosynthesis</keyword>
<evidence type="ECO:0000256" key="4">
    <source>
        <dbReference type="ARBA" id="ARBA00013028"/>
    </source>
</evidence>
<keyword evidence="9" id="KW-0456">Lyase</keyword>
<dbReference type="GO" id="GO:0009097">
    <property type="term" value="P:isoleucine biosynthetic process"/>
    <property type="evidence" value="ECO:0007669"/>
    <property type="project" value="TreeGrafter"/>
</dbReference>
<dbReference type="PIRSF" id="PIRSF038945">
    <property type="entry name" value="Thr_synthase"/>
    <property type="match status" value="1"/>
</dbReference>
<evidence type="ECO:0000256" key="1">
    <source>
        <dbReference type="ARBA" id="ARBA00001933"/>
    </source>
</evidence>
<dbReference type="GO" id="GO:0004795">
    <property type="term" value="F:threonine synthase activity"/>
    <property type="evidence" value="ECO:0007669"/>
    <property type="project" value="UniProtKB-EC"/>
</dbReference>
<dbReference type="NCBIfam" id="TIGR00260">
    <property type="entry name" value="thrC"/>
    <property type="match status" value="1"/>
</dbReference>
<dbReference type="PANTHER" id="PTHR48078:SF6">
    <property type="entry name" value="L-THREONINE DEHYDRATASE CATABOLIC TDCB"/>
    <property type="match status" value="1"/>
</dbReference>
<dbReference type="AlphaFoldDB" id="A0A6J6G9L7"/>
<evidence type="ECO:0000256" key="10">
    <source>
        <dbReference type="ARBA" id="ARBA00049144"/>
    </source>
</evidence>
<dbReference type="InterPro" id="IPR050147">
    <property type="entry name" value="Ser/Thr_Dehydratase"/>
</dbReference>
<evidence type="ECO:0000256" key="3">
    <source>
        <dbReference type="ARBA" id="ARBA00005517"/>
    </source>
</evidence>
<dbReference type="InterPro" id="IPR036052">
    <property type="entry name" value="TrpB-like_PALP_sf"/>
</dbReference>
<gene>
    <name evidence="12" type="ORF">UFOPK1788_00864</name>
</gene>
<dbReference type="EC" id="4.2.3.1" evidence="4"/>
<dbReference type="EMBL" id="CAEZUE010000116">
    <property type="protein sequence ID" value="CAB4597230.1"/>
    <property type="molecule type" value="Genomic_DNA"/>
</dbReference>
<dbReference type="Gene3D" id="3.40.50.1100">
    <property type="match status" value="2"/>
</dbReference>
<evidence type="ECO:0000256" key="6">
    <source>
        <dbReference type="ARBA" id="ARBA00022605"/>
    </source>
</evidence>
<dbReference type="GO" id="GO:0030170">
    <property type="term" value="F:pyridoxal phosphate binding"/>
    <property type="evidence" value="ECO:0007669"/>
    <property type="project" value="InterPro"/>
</dbReference>
<dbReference type="InterPro" id="IPR026260">
    <property type="entry name" value="Thr_Synthase_bac/arc"/>
</dbReference>
<name>A0A6J6G9L7_9ZZZZ</name>
<feature type="domain" description="Tryptophan synthase beta chain-like PALP" evidence="11">
    <location>
        <begin position="25"/>
        <end position="319"/>
    </location>
</feature>
<evidence type="ECO:0000256" key="7">
    <source>
        <dbReference type="ARBA" id="ARBA00022697"/>
    </source>
</evidence>
<comment type="catalytic activity">
    <reaction evidence="10">
        <text>O-phospho-L-homoserine + H2O = L-threonine + phosphate</text>
        <dbReference type="Rhea" id="RHEA:10840"/>
        <dbReference type="ChEBI" id="CHEBI:15377"/>
        <dbReference type="ChEBI" id="CHEBI:43474"/>
        <dbReference type="ChEBI" id="CHEBI:57590"/>
        <dbReference type="ChEBI" id="CHEBI:57926"/>
        <dbReference type="EC" id="4.2.3.1"/>
    </reaction>
</comment>
<evidence type="ECO:0000313" key="12">
    <source>
        <dbReference type="EMBL" id="CAB4597230.1"/>
    </source>
</evidence>
<dbReference type="FunFam" id="3.40.50.1100:FF:000013">
    <property type="entry name" value="Threonine synthase"/>
    <property type="match status" value="1"/>
</dbReference>
<dbReference type="InterPro" id="IPR000634">
    <property type="entry name" value="Ser/Thr_deHydtase_PyrdxlP-BS"/>
</dbReference>
<dbReference type="SUPFAM" id="SSF53686">
    <property type="entry name" value="Tryptophan synthase beta subunit-like PLP-dependent enzymes"/>
    <property type="match status" value="1"/>
</dbReference>
<dbReference type="GO" id="GO:0006567">
    <property type="term" value="P:L-threonine catabolic process"/>
    <property type="evidence" value="ECO:0007669"/>
    <property type="project" value="TreeGrafter"/>
</dbReference>
<dbReference type="InterPro" id="IPR004450">
    <property type="entry name" value="Thr_synthase-like"/>
</dbReference>
<reference evidence="12" key="1">
    <citation type="submission" date="2020-05" db="EMBL/GenBank/DDBJ databases">
        <authorList>
            <person name="Chiriac C."/>
            <person name="Salcher M."/>
            <person name="Ghai R."/>
            <person name="Kavagutti S V."/>
        </authorList>
    </citation>
    <scope>NUCLEOTIDE SEQUENCE</scope>
</reference>
<comment type="cofactor">
    <cofactor evidence="1">
        <name>pyridoxal 5'-phosphate</name>
        <dbReference type="ChEBI" id="CHEBI:597326"/>
    </cofactor>
</comment>
<dbReference type="InterPro" id="IPR001926">
    <property type="entry name" value="TrpB-like_PALP"/>
</dbReference>
<dbReference type="GO" id="GO:0004794">
    <property type="term" value="F:threonine deaminase activity"/>
    <property type="evidence" value="ECO:0007669"/>
    <property type="project" value="TreeGrafter"/>
</dbReference>
<dbReference type="GO" id="GO:0006565">
    <property type="term" value="P:L-serine catabolic process"/>
    <property type="evidence" value="ECO:0007669"/>
    <property type="project" value="TreeGrafter"/>
</dbReference>
<keyword evidence="6" id="KW-0028">Amino-acid biosynthesis</keyword>
<dbReference type="PANTHER" id="PTHR48078">
    <property type="entry name" value="THREONINE DEHYDRATASE, MITOCHONDRIAL-RELATED"/>
    <property type="match status" value="1"/>
</dbReference>
<keyword evidence="8" id="KW-0663">Pyridoxal phosphate</keyword>
<evidence type="ECO:0000256" key="2">
    <source>
        <dbReference type="ARBA" id="ARBA00004979"/>
    </source>
</evidence>
<dbReference type="FunFam" id="3.40.50.1100:FF:000014">
    <property type="entry name" value="Threonine synthase"/>
    <property type="match status" value="1"/>
</dbReference>
<comment type="similarity">
    <text evidence="3">Belongs to the threonine synthase family.</text>
</comment>
<accession>A0A6J6G9L7</accession>
<dbReference type="CDD" id="cd01563">
    <property type="entry name" value="Thr-synth_1"/>
    <property type="match status" value="1"/>
</dbReference>
<evidence type="ECO:0000256" key="9">
    <source>
        <dbReference type="ARBA" id="ARBA00023239"/>
    </source>
</evidence>